<protein>
    <submittedName>
        <fullName evidence="1">Uncharacterized protein</fullName>
    </submittedName>
</protein>
<reference evidence="1" key="2">
    <citation type="journal article" date="2015" name="Data Brief">
        <title>Shoot transcriptome of the giant reed, Arundo donax.</title>
        <authorList>
            <person name="Barrero R.A."/>
            <person name="Guerrero F.D."/>
            <person name="Moolhuijzen P."/>
            <person name="Goolsby J.A."/>
            <person name="Tidwell J."/>
            <person name="Bellgard S.E."/>
            <person name="Bellgard M.I."/>
        </authorList>
    </citation>
    <scope>NUCLEOTIDE SEQUENCE</scope>
    <source>
        <tissue evidence="1">Shoot tissue taken approximately 20 cm above the soil surface</tissue>
    </source>
</reference>
<organism evidence="1">
    <name type="scientific">Arundo donax</name>
    <name type="common">Giant reed</name>
    <name type="synonym">Donax arundinaceus</name>
    <dbReference type="NCBI Taxonomy" id="35708"/>
    <lineage>
        <taxon>Eukaryota</taxon>
        <taxon>Viridiplantae</taxon>
        <taxon>Streptophyta</taxon>
        <taxon>Embryophyta</taxon>
        <taxon>Tracheophyta</taxon>
        <taxon>Spermatophyta</taxon>
        <taxon>Magnoliopsida</taxon>
        <taxon>Liliopsida</taxon>
        <taxon>Poales</taxon>
        <taxon>Poaceae</taxon>
        <taxon>PACMAD clade</taxon>
        <taxon>Arundinoideae</taxon>
        <taxon>Arundineae</taxon>
        <taxon>Arundo</taxon>
    </lineage>
</organism>
<reference evidence="1" key="1">
    <citation type="submission" date="2014-09" db="EMBL/GenBank/DDBJ databases">
        <authorList>
            <person name="Magalhaes I.L.F."/>
            <person name="Oliveira U."/>
            <person name="Santos F.R."/>
            <person name="Vidigal T.H.D.A."/>
            <person name="Brescovit A.D."/>
            <person name="Santos A.J."/>
        </authorList>
    </citation>
    <scope>NUCLEOTIDE SEQUENCE</scope>
    <source>
        <tissue evidence="1">Shoot tissue taken approximately 20 cm above the soil surface</tissue>
    </source>
</reference>
<accession>A0A0A8ZY50</accession>
<name>A0A0A8ZY50_ARUDO</name>
<dbReference type="EMBL" id="GBRH01253576">
    <property type="protein sequence ID" value="JAD44319.1"/>
    <property type="molecule type" value="Transcribed_RNA"/>
</dbReference>
<evidence type="ECO:0000313" key="1">
    <source>
        <dbReference type="EMBL" id="JAD44319.1"/>
    </source>
</evidence>
<dbReference type="AlphaFoldDB" id="A0A0A8ZY50"/>
<proteinExistence type="predicted"/>
<sequence length="47" mass="5192">MVVLEWAGLLDISVTYLLKGKSVCCICQDVFQQGLQDTHSISEDSFA</sequence>